<keyword evidence="1" id="KW-1133">Transmembrane helix</keyword>
<comment type="caution">
    <text evidence="2">The sequence shown here is derived from an EMBL/GenBank/DDBJ whole genome shotgun (WGS) entry which is preliminary data.</text>
</comment>
<evidence type="ECO:0000256" key="1">
    <source>
        <dbReference type="SAM" id="Phobius"/>
    </source>
</evidence>
<evidence type="ECO:0000313" key="2">
    <source>
        <dbReference type="EMBL" id="KRL54483.1"/>
    </source>
</evidence>
<keyword evidence="1" id="KW-0472">Membrane</keyword>
<organism evidence="2 3">
    <name type="scientific">Furfurilactobacillus rossiae DSM 15814</name>
    <dbReference type="NCBI Taxonomy" id="1114972"/>
    <lineage>
        <taxon>Bacteria</taxon>
        <taxon>Bacillati</taxon>
        <taxon>Bacillota</taxon>
        <taxon>Bacilli</taxon>
        <taxon>Lactobacillales</taxon>
        <taxon>Lactobacillaceae</taxon>
        <taxon>Furfurilactobacillus</taxon>
    </lineage>
</organism>
<gene>
    <name evidence="2" type="ORF">FD35_GL002551</name>
</gene>
<protein>
    <submittedName>
        <fullName evidence="2">Uncharacterized protein</fullName>
    </submittedName>
</protein>
<dbReference type="EMBL" id="AZFF01000008">
    <property type="protein sequence ID" value="KRL54483.1"/>
    <property type="molecule type" value="Genomic_DNA"/>
</dbReference>
<dbReference type="STRING" id="1114972.FD35_GL002551"/>
<reference evidence="2 3" key="1">
    <citation type="journal article" date="2015" name="Genome Announc.">
        <title>Expanding the biotechnology potential of lactobacilli through comparative genomics of 213 strains and associated genera.</title>
        <authorList>
            <person name="Sun Z."/>
            <person name="Harris H.M."/>
            <person name="McCann A."/>
            <person name="Guo C."/>
            <person name="Argimon S."/>
            <person name="Zhang W."/>
            <person name="Yang X."/>
            <person name="Jeffery I.B."/>
            <person name="Cooney J.C."/>
            <person name="Kagawa T.F."/>
            <person name="Liu W."/>
            <person name="Song Y."/>
            <person name="Salvetti E."/>
            <person name="Wrobel A."/>
            <person name="Rasinkangas P."/>
            <person name="Parkhill J."/>
            <person name="Rea M.C."/>
            <person name="O'Sullivan O."/>
            <person name="Ritari J."/>
            <person name="Douillard F.P."/>
            <person name="Paul Ross R."/>
            <person name="Yang R."/>
            <person name="Briner A.E."/>
            <person name="Felis G.E."/>
            <person name="de Vos W.M."/>
            <person name="Barrangou R."/>
            <person name="Klaenhammer T.R."/>
            <person name="Caufield P.W."/>
            <person name="Cui Y."/>
            <person name="Zhang H."/>
            <person name="O'Toole P.W."/>
        </authorList>
    </citation>
    <scope>NUCLEOTIDE SEQUENCE [LARGE SCALE GENOMIC DNA]</scope>
    <source>
        <strain evidence="2 3">DSM 15814</strain>
    </source>
</reference>
<evidence type="ECO:0000313" key="3">
    <source>
        <dbReference type="Proteomes" id="UP000051999"/>
    </source>
</evidence>
<dbReference type="AlphaFoldDB" id="A0A0R1RLI8"/>
<dbReference type="Proteomes" id="UP000051999">
    <property type="component" value="Unassembled WGS sequence"/>
</dbReference>
<dbReference type="RefSeq" id="WP_017260610.1">
    <property type="nucleotide sequence ID" value="NZ_AUAW01000025.1"/>
</dbReference>
<keyword evidence="1" id="KW-0812">Transmembrane</keyword>
<proteinExistence type="predicted"/>
<dbReference type="PATRIC" id="fig|1114972.6.peg.2615"/>
<feature type="transmembrane region" description="Helical" evidence="1">
    <location>
        <begin position="47"/>
        <end position="68"/>
    </location>
</feature>
<sequence>MENTKIKTQLLVNMNIKKISIQTLITIILLAPLTFALTTFTFVSVPFIAAILIMVSLTASIIGVWTLAGQLAKAITKDNNHD</sequence>
<accession>A0A0R1RLI8</accession>
<keyword evidence="3" id="KW-1185">Reference proteome</keyword>
<name>A0A0R1RLI8_9LACO</name>
<feature type="transmembrane region" description="Helical" evidence="1">
    <location>
        <begin position="21"/>
        <end position="41"/>
    </location>
</feature>